<evidence type="ECO:0000256" key="4">
    <source>
        <dbReference type="SAM" id="MobiDB-lite"/>
    </source>
</evidence>
<dbReference type="Gene3D" id="1.10.10.10">
    <property type="entry name" value="Winged helix-like DNA-binding domain superfamily/Winged helix DNA-binding domain"/>
    <property type="match status" value="1"/>
</dbReference>
<feature type="domain" description="HTH marR-type" evidence="5">
    <location>
        <begin position="62"/>
        <end position="197"/>
    </location>
</feature>
<organism evidence="6 7">
    <name type="scientific">Actinacidiphila acidipaludis</name>
    <dbReference type="NCBI Taxonomy" id="2873382"/>
    <lineage>
        <taxon>Bacteria</taxon>
        <taxon>Bacillati</taxon>
        <taxon>Actinomycetota</taxon>
        <taxon>Actinomycetes</taxon>
        <taxon>Kitasatosporales</taxon>
        <taxon>Streptomycetaceae</taxon>
        <taxon>Actinacidiphila</taxon>
    </lineage>
</organism>
<reference evidence="6 7" key="1">
    <citation type="submission" date="2021-08" db="EMBL/GenBank/DDBJ databases">
        <title>WGS of actinomycetes from Thailand.</title>
        <authorList>
            <person name="Thawai C."/>
        </authorList>
    </citation>
    <scope>NUCLEOTIDE SEQUENCE [LARGE SCALE GENOMIC DNA]</scope>
    <source>
        <strain evidence="6 7">PLK6-54</strain>
    </source>
</reference>
<dbReference type="EMBL" id="JAINZZ010000036">
    <property type="protein sequence ID" value="MBY8880781.1"/>
    <property type="molecule type" value="Genomic_DNA"/>
</dbReference>
<dbReference type="Pfam" id="PF12802">
    <property type="entry name" value="MarR_2"/>
    <property type="match status" value="1"/>
</dbReference>
<dbReference type="InterPro" id="IPR036388">
    <property type="entry name" value="WH-like_DNA-bd_sf"/>
</dbReference>
<gene>
    <name evidence="6" type="ORF">K7862_24545</name>
</gene>
<name>A0ABS7QCA1_9ACTN</name>
<comment type="caution">
    <text evidence="6">The sequence shown here is derived from an EMBL/GenBank/DDBJ whole genome shotgun (WGS) entry which is preliminary data.</text>
</comment>
<evidence type="ECO:0000313" key="6">
    <source>
        <dbReference type="EMBL" id="MBY8880781.1"/>
    </source>
</evidence>
<dbReference type="PANTHER" id="PTHR42756:SF1">
    <property type="entry name" value="TRANSCRIPTIONAL REPRESSOR OF EMRAB OPERON"/>
    <property type="match status" value="1"/>
</dbReference>
<dbReference type="PANTHER" id="PTHR42756">
    <property type="entry name" value="TRANSCRIPTIONAL REGULATOR, MARR"/>
    <property type="match status" value="1"/>
</dbReference>
<feature type="region of interest" description="Disordered" evidence="4">
    <location>
        <begin position="1"/>
        <end position="41"/>
    </location>
</feature>
<dbReference type="PRINTS" id="PR00598">
    <property type="entry name" value="HTHMARR"/>
</dbReference>
<dbReference type="RefSeq" id="WP_222966144.1">
    <property type="nucleotide sequence ID" value="NZ_JAINZZ010000036.1"/>
</dbReference>
<dbReference type="Proteomes" id="UP000778578">
    <property type="component" value="Unassembled WGS sequence"/>
</dbReference>
<keyword evidence="3" id="KW-0804">Transcription</keyword>
<protein>
    <submittedName>
        <fullName evidence="6">MarR family transcriptional regulator</fullName>
    </submittedName>
</protein>
<keyword evidence="7" id="KW-1185">Reference proteome</keyword>
<dbReference type="SMART" id="SM00347">
    <property type="entry name" value="HTH_MARR"/>
    <property type="match status" value="1"/>
</dbReference>
<feature type="compositionally biased region" description="Basic and acidic residues" evidence="4">
    <location>
        <begin position="30"/>
        <end position="41"/>
    </location>
</feature>
<proteinExistence type="predicted"/>
<dbReference type="InterPro" id="IPR000835">
    <property type="entry name" value="HTH_MarR-typ"/>
</dbReference>
<keyword evidence="1" id="KW-0805">Transcription regulation</keyword>
<evidence type="ECO:0000259" key="5">
    <source>
        <dbReference type="PROSITE" id="PS50995"/>
    </source>
</evidence>
<accession>A0ABS7QCA1</accession>
<evidence type="ECO:0000256" key="2">
    <source>
        <dbReference type="ARBA" id="ARBA00023125"/>
    </source>
</evidence>
<dbReference type="InterPro" id="IPR036390">
    <property type="entry name" value="WH_DNA-bd_sf"/>
</dbReference>
<keyword evidence="2" id="KW-0238">DNA-binding</keyword>
<evidence type="ECO:0000256" key="1">
    <source>
        <dbReference type="ARBA" id="ARBA00023015"/>
    </source>
</evidence>
<evidence type="ECO:0000313" key="7">
    <source>
        <dbReference type="Proteomes" id="UP000778578"/>
    </source>
</evidence>
<dbReference type="PROSITE" id="PS50995">
    <property type="entry name" value="HTH_MARR_2"/>
    <property type="match status" value="1"/>
</dbReference>
<sequence>MPQQNEPGIGQDDEGEARTGDEVLINDAARTGDDARTGDERDAVDAITAQWNRERPDLEARPMAVFGRIYRLSRLMGDRMEKEYQRYGIGRGEFDVLATLRRSGEPYTLSPRQLSATLMLTTGGMTGRLDKLEKAGLLERSPDPGDRRGLRVALTGRGLDVIDRAVGSGLALQTVALDGLDAEEAAQLSALLRKLLLATERTGASSSGP</sequence>
<dbReference type="SUPFAM" id="SSF46785">
    <property type="entry name" value="Winged helix' DNA-binding domain"/>
    <property type="match status" value="1"/>
</dbReference>
<evidence type="ECO:0000256" key="3">
    <source>
        <dbReference type="ARBA" id="ARBA00023163"/>
    </source>
</evidence>